<feature type="transmembrane region" description="Helical" evidence="6">
    <location>
        <begin position="54"/>
        <end position="73"/>
    </location>
</feature>
<evidence type="ECO:0000313" key="7">
    <source>
        <dbReference type="EMBL" id="KAE8684394.1"/>
    </source>
</evidence>
<dbReference type="InterPro" id="IPR036259">
    <property type="entry name" value="MFS_trans_sf"/>
</dbReference>
<comment type="subcellular location">
    <subcellularLocation>
        <location evidence="1">Membrane</location>
        <topology evidence="1">Multi-pass membrane protein</topology>
    </subcellularLocation>
</comment>
<evidence type="ECO:0000256" key="5">
    <source>
        <dbReference type="ARBA" id="ARBA00023136"/>
    </source>
</evidence>
<protein>
    <recommendedName>
        <fullName evidence="9">Protein NRT1/ PTR FAMILY 5.10</fullName>
    </recommendedName>
</protein>
<comment type="similarity">
    <text evidence="2">Belongs to the major facilitator superfamily. Proton-dependent oligopeptide transporter (POT/PTR) (TC 2.A.17) family.</text>
</comment>
<keyword evidence="4 6" id="KW-1133">Transmembrane helix</keyword>
<evidence type="ECO:0000313" key="8">
    <source>
        <dbReference type="Proteomes" id="UP000436088"/>
    </source>
</evidence>
<dbReference type="GO" id="GO:0022857">
    <property type="term" value="F:transmembrane transporter activity"/>
    <property type="evidence" value="ECO:0007669"/>
    <property type="project" value="InterPro"/>
</dbReference>
<dbReference type="GO" id="GO:0016020">
    <property type="term" value="C:membrane"/>
    <property type="evidence" value="ECO:0007669"/>
    <property type="project" value="UniProtKB-SubCell"/>
</dbReference>
<evidence type="ECO:0000256" key="4">
    <source>
        <dbReference type="ARBA" id="ARBA00022989"/>
    </source>
</evidence>
<comment type="caution">
    <text evidence="7">The sequence shown here is derived from an EMBL/GenBank/DDBJ whole genome shotgun (WGS) entry which is preliminary data.</text>
</comment>
<dbReference type="Gene3D" id="1.20.1250.20">
    <property type="entry name" value="MFS general substrate transporter like domains"/>
    <property type="match status" value="1"/>
</dbReference>
<evidence type="ECO:0008006" key="9">
    <source>
        <dbReference type="Google" id="ProtNLM"/>
    </source>
</evidence>
<dbReference type="InterPro" id="IPR000109">
    <property type="entry name" value="POT_fam"/>
</dbReference>
<dbReference type="Pfam" id="PF00854">
    <property type="entry name" value="PTR2"/>
    <property type="match status" value="1"/>
</dbReference>
<dbReference type="Proteomes" id="UP000436088">
    <property type="component" value="Unassembled WGS sequence"/>
</dbReference>
<evidence type="ECO:0000256" key="1">
    <source>
        <dbReference type="ARBA" id="ARBA00004141"/>
    </source>
</evidence>
<name>A0A6A2YXX8_HIBSY</name>
<evidence type="ECO:0000256" key="6">
    <source>
        <dbReference type="SAM" id="Phobius"/>
    </source>
</evidence>
<keyword evidence="8" id="KW-1185">Reference proteome</keyword>
<feature type="transmembrane region" description="Helical" evidence="6">
    <location>
        <begin position="130"/>
        <end position="151"/>
    </location>
</feature>
<evidence type="ECO:0000256" key="3">
    <source>
        <dbReference type="ARBA" id="ARBA00022692"/>
    </source>
</evidence>
<dbReference type="AlphaFoldDB" id="A0A6A2YXX8"/>
<dbReference type="SUPFAM" id="SSF103473">
    <property type="entry name" value="MFS general substrate transporter"/>
    <property type="match status" value="1"/>
</dbReference>
<dbReference type="PANTHER" id="PTHR11654">
    <property type="entry name" value="OLIGOPEPTIDE TRANSPORTER-RELATED"/>
    <property type="match status" value="1"/>
</dbReference>
<evidence type="ECO:0000256" key="2">
    <source>
        <dbReference type="ARBA" id="ARBA00005982"/>
    </source>
</evidence>
<keyword evidence="5 6" id="KW-0472">Membrane</keyword>
<accession>A0A6A2YXX8</accession>
<gene>
    <name evidence="7" type="ORF">F3Y22_tig00111131pilonHSYRG00141</name>
</gene>
<feature type="transmembrane region" description="Helical" evidence="6">
    <location>
        <begin position="85"/>
        <end position="106"/>
    </location>
</feature>
<reference evidence="7" key="1">
    <citation type="submission" date="2019-09" db="EMBL/GenBank/DDBJ databases">
        <title>Draft genome information of white flower Hibiscus syriacus.</title>
        <authorList>
            <person name="Kim Y.-M."/>
        </authorList>
    </citation>
    <scope>NUCLEOTIDE SEQUENCE [LARGE SCALE GENOMIC DNA]</scope>
    <source>
        <strain evidence="7">YM2019G1</strain>
    </source>
</reference>
<keyword evidence="3 6" id="KW-0812">Transmembrane</keyword>
<dbReference type="EMBL" id="VEPZ02001240">
    <property type="protein sequence ID" value="KAE8684394.1"/>
    <property type="molecule type" value="Genomic_DNA"/>
</dbReference>
<proteinExistence type="inferred from homology"/>
<sequence>MLQRIGPGMLLSVTSMLAAVLVEKRRLKSAQEYGLVDKPNVTVPMSVWWLVPQYVLFGLFEVFTVVGLQRLFYDHLPKELRSVGLALYLSIFDVGCFLSSFLISAVKKMTGGDGRDSWFADNLNRAHLDYFYWLLAALNAIGLALFLCSFIHGEPPYRLNSSASCNHP</sequence>
<organism evidence="7 8">
    <name type="scientific">Hibiscus syriacus</name>
    <name type="common">Rose of Sharon</name>
    <dbReference type="NCBI Taxonomy" id="106335"/>
    <lineage>
        <taxon>Eukaryota</taxon>
        <taxon>Viridiplantae</taxon>
        <taxon>Streptophyta</taxon>
        <taxon>Embryophyta</taxon>
        <taxon>Tracheophyta</taxon>
        <taxon>Spermatophyta</taxon>
        <taxon>Magnoliopsida</taxon>
        <taxon>eudicotyledons</taxon>
        <taxon>Gunneridae</taxon>
        <taxon>Pentapetalae</taxon>
        <taxon>rosids</taxon>
        <taxon>malvids</taxon>
        <taxon>Malvales</taxon>
        <taxon>Malvaceae</taxon>
        <taxon>Malvoideae</taxon>
        <taxon>Hibiscus</taxon>
    </lineage>
</organism>